<dbReference type="GO" id="GO:0006351">
    <property type="term" value="P:DNA-templated transcription"/>
    <property type="evidence" value="ECO:0007669"/>
    <property type="project" value="InterPro"/>
</dbReference>
<dbReference type="SMART" id="SM00662">
    <property type="entry name" value="RPOLD"/>
    <property type="match status" value="1"/>
</dbReference>
<dbReference type="InterPro" id="IPR050518">
    <property type="entry name" value="Rpo3/RPB3_RNA_Pol_subunit"/>
</dbReference>
<sequence length="358" mass="39650">MAEYFKLGEHSIHEEFRMKNEEEGALEKSGSYADVVASRLSVEVTKSDREEVEFDLVGVDVSIANALRRIMIAEVPTMAIETVYIEENTGVMHDEVLSHRLGLIPLHADPESFEDLFDPEDATDVNTIVFGLEVRAPLVPSTTISGGGTSSRPSDAPVSAITTKVTSAHLKWLPQGDQDSFLAEPIRPVYDDIIITKLRPGQAIALEAHGRKGIGKDHAKFSPVATASYRMLPSIELSLPIVGDRADALKARCPLNVFDIEDLGDERRTAVVARPRDCTMCRECIRVIDNVPYGKDMQQYVKLKRKADHFLFKVETAGQLAPLRIVHDALDILKGKCEKWKLELQHAAISTSDNHNIS</sequence>
<dbReference type="EMBL" id="HBIJ01004547">
    <property type="protein sequence ID" value="CAE0362465.1"/>
    <property type="molecule type" value="Transcribed_RNA"/>
</dbReference>
<comment type="similarity">
    <text evidence="3">Belongs to the archaeal Rpo3/eukaryotic RPB3 RNA polymerase subunit family.</text>
</comment>
<dbReference type="PANTHER" id="PTHR11800:SF13">
    <property type="entry name" value="DNA-DIRECTED RNA POLYMERASES I AND III SUBUNIT RPAC1"/>
    <property type="match status" value="1"/>
</dbReference>
<dbReference type="GO" id="GO:0003899">
    <property type="term" value="F:DNA-directed RNA polymerase activity"/>
    <property type="evidence" value="ECO:0007669"/>
    <property type="project" value="InterPro"/>
</dbReference>
<proteinExistence type="inferred from homology"/>
<reference evidence="5" key="1">
    <citation type="submission" date="2021-01" db="EMBL/GenBank/DDBJ databases">
        <authorList>
            <person name="Corre E."/>
            <person name="Pelletier E."/>
            <person name="Niang G."/>
            <person name="Scheremetjew M."/>
            <person name="Finn R."/>
            <person name="Kale V."/>
            <person name="Holt S."/>
            <person name="Cochrane G."/>
            <person name="Meng A."/>
            <person name="Brown T."/>
            <person name="Cohen L."/>
        </authorList>
    </citation>
    <scope>NUCLEOTIDE SEQUENCE</scope>
    <source>
        <strain evidence="5">CCMP1510</strain>
    </source>
</reference>
<dbReference type="GO" id="GO:0046983">
    <property type="term" value="F:protein dimerization activity"/>
    <property type="evidence" value="ECO:0007669"/>
    <property type="project" value="InterPro"/>
</dbReference>
<dbReference type="Pfam" id="PF01000">
    <property type="entry name" value="RNA_pol_A_bac"/>
    <property type="match status" value="1"/>
</dbReference>
<evidence type="ECO:0000313" key="5">
    <source>
        <dbReference type="EMBL" id="CAE0362465.1"/>
    </source>
</evidence>
<organism evidence="5">
    <name type="scientific">Aureoumbra lagunensis</name>
    <dbReference type="NCBI Taxonomy" id="44058"/>
    <lineage>
        <taxon>Eukaryota</taxon>
        <taxon>Sar</taxon>
        <taxon>Stramenopiles</taxon>
        <taxon>Ochrophyta</taxon>
        <taxon>Pelagophyceae</taxon>
        <taxon>Pelagomonadales</taxon>
        <taxon>Aureoumbra</taxon>
    </lineage>
</organism>
<evidence type="ECO:0000259" key="4">
    <source>
        <dbReference type="SMART" id="SM00662"/>
    </source>
</evidence>
<keyword evidence="2" id="KW-0804">Transcription</keyword>
<dbReference type="PANTHER" id="PTHR11800">
    <property type="entry name" value="DNA-DIRECTED RNA POLYMERASE"/>
    <property type="match status" value="1"/>
</dbReference>
<dbReference type="Gene3D" id="3.30.1360.10">
    <property type="entry name" value="RNA polymerase, RBP11-like subunit"/>
    <property type="match status" value="1"/>
</dbReference>
<accession>A0A7S3JRG0</accession>
<dbReference type="InterPro" id="IPR036643">
    <property type="entry name" value="RNApol_insert_sf"/>
</dbReference>
<dbReference type="Gene3D" id="2.170.120.12">
    <property type="entry name" value="DNA-directed RNA polymerase, insert domain"/>
    <property type="match status" value="1"/>
</dbReference>
<keyword evidence="1" id="KW-0240">DNA-directed RNA polymerase</keyword>
<dbReference type="InterPro" id="IPR011262">
    <property type="entry name" value="DNA-dir_RNA_pol_insert"/>
</dbReference>
<protein>
    <recommendedName>
        <fullName evidence="4">DNA-directed RNA polymerase RpoA/D/Rpb3-type domain-containing protein</fullName>
    </recommendedName>
</protein>
<evidence type="ECO:0000256" key="3">
    <source>
        <dbReference type="ARBA" id="ARBA00025804"/>
    </source>
</evidence>
<feature type="domain" description="DNA-directed RNA polymerase RpoA/D/Rpb3-type" evidence="4">
    <location>
        <begin position="51"/>
        <end position="343"/>
    </location>
</feature>
<dbReference type="Pfam" id="PF01193">
    <property type="entry name" value="RNA_pol_L"/>
    <property type="match status" value="1"/>
</dbReference>
<dbReference type="SUPFAM" id="SSF55257">
    <property type="entry name" value="RBP11-like subunits of RNA polymerase"/>
    <property type="match status" value="1"/>
</dbReference>
<dbReference type="InterPro" id="IPR022842">
    <property type="entry name" value="RNAP_Rpo3/Rpb3/RPAC1"/>
</dbReference>
<dbReference type="AlphaFoldDB" id="A0A7S3JRG0"/>
<dbReference type="SUPFAM" id="SSF56553">
    <property type="entry name" value="Insert subdomain of RNA polymerase alpha subunit"/>
    <property type="match status" value="1"/>
</dbReference>
<gene>
    <name evidence="5" type="ORF">ALAG00032_LOCUS3206</name>
</gene>
<dbReference type="InterPro" id="IPR011263">
    <property type="entry name" value="DNA-dir_RNA_pol_RpoA/D/Rpb3"/>
</dbReference>
<dbReference type="CDD" id="cd07032">
    <property type="entry name" value="RNAP_I_II_AC40"/>
    <property type="match status" value="1"/>
</dbReference>
<dbReference type="GO" id="GO:0005736">
    <property type="term" value="C:RNA polymerase I complex"/>
    <property type="evidence" value="ECO:0007669"/>
    <property type="project" value="TreeGrafter"/>
</dbReference>
<evidence type="ECO:0000256" key="1">
    <source>
        <dbReference type="ARBA" id="ARBA00022478"/>
    </source>
</evidence>
<dbReference type="InterPro" id="IPR036603">
    <property type="entry name" value="RBP11-like"/>
</dbReference>
<evidence type="ECO:0000256" key="2">
    <source>
        <dbReference type="ARBA" id="ARBA00023163"/>
    </source>
</evidence>
<dbReference type="GO" id="GO:0005666">
    <property type="term" value="C:RNA polymerase III complex"/>
    <property type="evidence" value="ECO:0007669"/>
    <property type="project" value="TreeGrafter"/>
</dbReference>
<dbReference type="InterPro" id="IPR033901">
    <property type="entry name" value="RNAPI/III_AC40"/>
</dbReference>
<dbReference type="HAMAP" id="MF_00320">
    <property type="entry name" value="RNApol_arch_Rpo3"/>
    <property type="match status" value="1"/>
</dbReference>
<name>A0A7S3JRG0_9STRA</name>